<dbReference type="OrthoDB" id="4062651at2759"/>
<dbReference type="AlphaFoldDB" id="A0A8J5T3C8"/>
<name>A0A8J5T3C8_ZIZPA</name>
<sequence>MEVVMAARRLQEAAGVETAAGVMGTRGAGRAAGRSLSAAVARAPPREAAMEVGTAAETAESMGEERPAAEATMPAAAMTEMTVAERTPEGSYSQAKLTSPEAKNDTTQKSAAARWTTRTGMPAGVARAAAAAGHTSPSARRTPTRPALEAGRDPRRRPSPSPPSSTICTAAKSGRAGRGSAAPRRRPDLHPLLPISSRPPYRGNGAYHPPTCPGGSRQRRPTRLKIQILPGK</sequence>
<reference evidence="2" key="1">
    <citation type="journal article" date="2021" name="bioRxiv">
        <title>Whole Genome Assembly and Annotation of Northern Wild Rice, Zizania palustris L., Supports a Whole Genome Duplication in the Zizania Genus.</title>
        <authorList>
            <person name="Haas M."/>
            <person name="Kono T."/>
            <person name="Macchietto M."/>
            <person name="Millas R."/>
            <person name="McGilp L."/>
            <person name="Shao M."/>
            <person name="Duquette J."/>
            <person name="Hirsch C.N."/>
            <person name="Kimball J."/>
        </authorList>
    </citation>
    <scope>NUCLEOTIDE SEQUENCE</scope>
    <source>
        <tissue evidence="2">Fresh leaf tissue</tissue>
    </source>
</reference>
<evidence type="ECO:0000313" key="2">
    <source>
        <dbReference type="EMBL" id="KAG8077842.1"/>
    </source>
</evidence>
<feature type="compositionally biased region" description="Low complexity" evidence="1">
    <location>
        <begin position="170"/>
        <end position="182"/>
    </location>
</feature>
<feature type="compositionally biased region" description="Low complexity" evidence="1">
    <location>
        <begin position="123"/>
        <end position="133"/>
    </location>
</feature>
<protein>
    <submittedName>
        <fullName evidence="2">Uncharacterized protein</fullName>
    </submittedName>
</protein>
<reference evidence="2" key="2">
    <citation type="submission" date="2021-02" db="EMBL/GenBank/DDBJ databases">
        <authorList>
            <person name="Kimball J.A."/>
            <person name="Haas M.W."/>
            <person name="Macchietto M."/>
            <person name="Kono T."/>
            <person name="Duquette J."/>
            <person name="Shao M."/>
        </authorList>
    </citation>
    <scope>NUCLEOTIDE SEQUENCE</scope>
    <source>
        <tissue evidence="2">Fresh leaf tissue</tissue>
    </source>
</reference>
<feature type="region of interest" description="Disordered" evidence="1">
    <location>
        <begin position="39"/>
        <end position="67"/>
    </location>
</feature>
<evidence type="ECO:0000313" key="3">
    <source>
        <dbReference type="Proteomes" id="UP000729402"/>
    </source>
</evidence>
<proteinExistence type="predicted"/>
<comment type="caution">
    <text evidence="2">The sequence shown here is derived from an EMBL/GenBank/DDBJ whole genome shotgun (WGS) entry which is preliminary data.</text>
</comment>
<accession>A0A8J5T3C8</accession>
<dbReference type="EMBL" id="JAAALK010000282">
    <property type="protein sequence ID" value="KAG8077842.1"/>
    <property type="molecule type" value="Genomic_DNA"/>
</dbReference>
<dbReference type="Proteomes" id="UP000729402">
    <property type="component" value="Unassembled WGS sequence"/>
</dbReference>
<keyword evidence="3" id="KW-1185">Reference proteome</keyword>
<feature type="region of interest" description="Disordered" evidence="1">
    <location>
        <begin position="85"/>
        <end position="232"/>
    </location>
</feature>
<organism evidence="2 3">
    <name type="scientific">Zizania palustris</name>
    <name type="common">Northern wild rice</name>
    <dbReference type="NCBI Taxonomy" id="103762"/>
    <lineage>
        <taxon>Eukaryota</taxon>
        <taxon>Viridiplantae</taxon>
        <taxon>Streptophyta</taxon>
        <taxon>Embryophyta</taxon>
        <taxon>Tracheophyta</taxon>
        <taxon>Spermatophyta</taxon>
        <taxon>Magnoliopsida</taxon>
        <taxon>Liliopsida</taxon>
        <taxon>Poales</taxon>
        <taxon>Poaceae</taxon>
        <taxon>BOP clade</taxon>
        <taxon>Oryzoideae</taxon>
        <taxon>Oryzeae</taxon>
        <taxon>Zizaniinae</taxon>
        <taxon>Zizania</taxon>
    </lineage>
</organism>
<gene>
    <name evidence="2" type="ORF">GUJ93_ZPchr0007g4600</name>
</gene>
<evidence type="ECO:0000256" key="1">
    <source>
        <dbReference type="SAM" id="MobiDB-lite"/>
    </source>
</evidence>